<dbReference type="Proteomes" id="UP001172457">
    <property type="component" value="Chromosome 7"/>
</dbReference>
<sequence length="107" mass="12146">MVMPMAPFRPMANPKPSASPLWMILSHPPQTIYSTIHLVTNFKVMEIEIISKESIKPSSPTPHHLKTFELSILDQLVMDPYVTTRKMPISDETNLVTNDLKLVTKAF</sequence>
<dbReference type="Pfam" id="PF02458">
    <property type="entry name" value="Transferase"/>
    <property type="match status" value="1"/>
</dbReference>
<evidence type="ECO:0000313" key="1">
    <source>
        <dbReference type="EMBL" id="KAJ9542120.1"/>
    </source>
</evidence>
<accession>A0AA38W7X0</accession>
<reference evidence="1" key="1">
    <citation type="submission" date="2023-03" db="EMBL/GenBank/DDBJ databases">
        <title>Chromosome-scale reference genome and RAD-based genetic map of yellow starthistle (Centaurea solstitialis) reveal putative structural variation and QTLs associated with invader traits.</title>
        <authorList>
            <person name="Reatini B."/>
            <person name="Cang F.A."/>
            <person name="Jiang Q."/>
            <person name="Mckibben M.T.W."/>
            <person name="Barker M.S."/>
            <person name="Rieseberg L.H."/>
            <person name="Dlugosch K.M."/>
        </authorList>
    </citation>
    <scope>NUCLEOTIDE SEQUENCE</scope>
    <source>
        <strain evidence="1">CAN-66</strain>
        <tissue evidence="1">Leaf</tissue>
    </source>
</reference>
<protein>
    <submittedName>
        <fullName evidence="1">Uncharacterized protein</fullName>
    </submittedName>
</protein>
<proteinExistence type="predicted"/>
<evidence type="ECO:0000313" key="2">
    <source>
        <dbReference type="Proteomes" id="UP001172457"/>
    </source>
</evidence>
<dbReference type="Gene3D" id="3.30.559.10">
    <property type="entry name" value="Chloramphenicol acetyltransferase-like domain"/>
    <property type="match status" value="1"/>
</dbReference>
<comment type="caution">
    <text evidence="1">The sequence shown here is derived from an EMBL/GenBank/DDBJ whole genome shotgun (WGS) entry which is preliminary data.</text>
</comment>
<dbReference type="AlphaFoldDB" id="A0AA38W7X0"/>
<dbReference type="InterPro" id="IPR023213">
    <property type="entry name" value="CAT-like_dom_sf"/>
</dbReference>
<dbReference type="EMBL" id="JARYMX010000007">
    <property type="protein sequence ID" value="KAJ9542120.1"/>
    <property type="molecule type" value="Genomic_DNA"/>
</dbReference>
<name>A0AA38W7X0_9ASTR</name>
<keyword evidence="2" id="KW-1185">Reference proteome</keyword>
<organism evidence="1 2">
    <name type="scientific">Centaurea solstitialis</name>
    <name type="common">yellow star-thistle</name>
    <dbReference type="NCBI Taxonomy" id="347529"/>
    <lineage>
        <taxon>Eukaryota</taxon>
        <taxon>Viridiplantae</taxon>
        <taxon>Streptophyta</taxon>
        <taxon>Embryophyta</taxon>
        <taxon>Tracheophyta</taxon>
        <taxon>Spermatophyta</taxon>
        <taxon>Magnoliopsida</taxon>
        <taxon>eudicotyledons</taxon>
        <taxon>Gunneridae</taxon>
        <taxon>Pentapetalae</taxon>
        <taxon>asterids</taxon>
        <taxon>campanulids</taxon>
        <taxon>Asterales</taxon>
        <taxon>Asteraceae</taxon>
        <taxon>Carduoideae</taxon>
        <taxon>Cardueae</taxon>
        <taxon>Centaureinae</taxon>
        <taxon>Centaurea</taxon>
    </lineage>
</organism>
<gene>
    <name evidence="1" type="ORF">OSB04_028626</name>
</gene>